<dbReference type="InterPro" id="IPR025659">
    <property type="entry name" value="Tubby-like_C"/>
</dbReference>
<protein>
    <submittedName>
        <fullName evidence="1">Tubby-related 4-like, partial</fullName>
    </submittedName>
</protein>
<dbReference type="Gene3D" id="3.20.90.10">
    <property type="entry name" value="Tubby Protein, Chain A"/>
    <property type="match status" value="1"/>
</dbReference>
<sequence>MLNSEEYEHCEILNLKAQHYRKHNYLAQVTSNIWGTKFKIVGLAAFLPANLGAVIYKTSLLHLQPRQMTIYLPEVRKISMDYINLPVFSANVFSEDEDDLPGIH</sequence>
<dbReference type="PANTHER" id="PTHR16517">
    <property type="entry name" value="TUBBY-RELATED"/>
    <property type="match status" value="1"/>
</dbReference>
<dbReference type="AlphaFoldDB" id="A0AAD1RAV7"/>
<dbReference type="Proteomes" id="UP001295444">
    <property type="component" value="Chromosome 02"/>
</dbReference>
<proteinExistence type="predicted"/>
<organism evidence="1 2">
    <name type="scientific">Pelobates cultripes</name>
    <name type="common">Western spadefoot toad</name>
    <dbReference type="NCBI Taxonomy" id="61616"/>
    <lineage>
        <taxon>Eukaryota</taxon>
        <taxon>Metazoa</taxon>
        <taxon>Chordata</taxon>
        <taxon>Craniata</taxon>
        <taxon>Vertebrata</taxon>
        <taxon>Euteleostomi</taxon>
        <taxon>Amphibia</taxon>
        <taxon>Batrachia</taxon>
        <taxon>Anura</taxon>
        <taxon>Pelobatoidea</taxon>
        <taxon>Pelobatidae</taxon>
        <taxon>Pelobates</taxon>
    </lineage>
</organism>
<dbReference type="SUPFAM" id="SSF54518">
    <property type="entry name" value="Tubby C-terminal domain-like"/>
    <property type="match status" value="1"/>
</dbReference>
<dbReference type="EMBL" id="OW240913">
    <property type="protein sequence ID" value="CAH2246862.1"/>
    <property type="molecule type" value="Genomic_DNA"/>
</dbReference>
<accession>A0AAD1RAV7</accession>
<name>A0AAD1RAV7_PELCU</name>
<keyword evidence="2" id="KW-1185">Reference proteome</keyword>
<dbReference type="PANTHER" id="PTHR16517:SF2">
    <property type="entry name" value="TUBBY-RELATED PROTEIN 4"/>
    <property type="match status" value="1"/>
</dbReference>
<evidence type="ECO:0000313" key="2">
    <source>
        <dbReference type="Proteomes" id="UP001295444"/>
    </source>
</evidence>
<reference evidence="1" key="1">
    <citation type="submission" date="2022-03" db="EMBL/GenBank/DDBJ databases">
        <authorList>
            <person name="Alioto T."/>
            <person name="Alioto T."/>
            <person name="Gomez Garrido J."/>
        </authorList>
    </citation>
    <scope>NUCLEOTIDE SEQUENCE</scope>
</reference>
<gene>
    <name evidence="1" type="ORF">PECUL_23A003677</name>
</gene>
<evidence type="ECO:0000313" key="1">
    <source>
        <dbReference type="EMBL" id="CAH2246862.1"/>
    </source>
</evidence>